<accession>A0AAD7NSB2</accession>
<dbReference type="Proteomes" id="UP001215598">
    <property type="component" value="Unassembled WGS sequence"/>
</dbReference>
<evidence type="ECO:0000313" key="7">
    <source>
        <dbReference type="EMBL" id="KAJ7773126.1"/>
    </source>
</evidence>
<keyword evidence="8" id="KW-1185">Reference proteome</keyword>
<dbReference type="PANTHER" id="PTHR45646">
    <property type="entry name" value="SERINE/THREONINE-PROTEIN KINASE DOA-RELATED"/>
    <property type="match status" value="1"/>
</dbReference>
<dbReference type="Gene3D" id="3.30.200.20">
    <property type="entry name" value="Phosphorylase Kinase, domain 1"/>
    <property type="match status" value="1"/>
</dbReference>
<proteinExistence type="predicted"/>
<dbReference type="SMART" id="SM00220">
    <property type="entry name" value="S_TKc"/>
    <property type="match status" value="1"/>
</dbReference>
<keyword evidence="3" id="KW-0547">Nucleotide-binding</keyword>
<dbReference type="PANTHER" id="PTHR45646:SF11">
    <property type="entry name" value="SERINE_THREONINE-PROTEIN KINASE DOA"/>
    <property type="match status" value="1"/>
</dbReference>
<dbReference type="Gene3D" id="1.10.510.10">
    <property type="entry name" value="Transferase(Phosphotransferase) domain 1"/>
    <property type="match status" value="1"/>
</dbReference>
<evidence type="ECO:0000256" key="4">
    <source>
        <dbReference type="ARBA" id="ARBA00022777"/>
    </source>
</evidence>
<keyword evidence="2" id="KW-0808">Transferase</keyword>
<keyword evidence="4 7" id="KW-0418">Kinase</keyword>
<gene>
    <name evidence="7" type="ORF">B0H16DRAFT_1450971</name>
</gene>
<dbReference type="GO" id="GO:0005634">
    <property type="term" value="C:nucleus"/>
    <property type="evidence" value="ECO:0007669"/>
    <property type="project" value="TreeGrafter"/>
</dbReference>
<evidence type="ECO:0000256" key="5">
    <source>
        <dbReference type="ARBA" id="ARBA00022840"/>
    </source>
</evidence>
<dbReference type="GO" id="GO:0004674">
    <property type="term" value="F:protein serine/threonine kinase activity"/>
    <property type="evidence" value="ECO:0007669"/>
    <property type="project" value="UniProtKB-KW"/>
</dbReference>
<dbReference type="InterPro" id="IPR011009">
    <property type="entry name" value="Kinase-like_dom_sf"/>
</dbReference>
<dbReference type="GO" id="GO:0005524">
    <property type="term" value="F:ATP binding"/>
    <property type="evidence" value="ECO:0007669"/>
    <property type="project" value="UniProtKB-KW"/>
</dbReference>
<sequence>MNAEVGFVQISDVCVAQRANGQGASATWNAAERAPIRPTCKKIVNAATFLEDIDSQRCVDKRLRYITITGNTDGWSVEDSDLRVSGDAGIGRYSEVVPALDQATSEIVAVKIIRRTGEDRVEKEHFDREVRILRELMRLPPSSIARFCQIKDHFSTQDYFFIVFEKYGNNLETVLLNPRLSPFPLYQCKEISRQLVQATRLFVSNATTTQQFYGLDNVFRNRTILKSTEIRIVDFGSVLEDTSRSTGMIGTAGYRAPEVLLNWPWDKSIDQFALGCIIAEIITYNPLIQHNPLNAIEDIAIMDKVLGPFSSDMADRIRAEFPAALDYRTTSTEISDVTSQYLTTTKTILDRIEDKDAARLIKRLTELDSEHRGDLKTHEKCRFLTTYEM</sequence>
<dbReference type="InterPro" id="IPR051175">
    <property type="entry name" value="CLK_kinases"/>
</dbReference>
<dbReference type="Pfam" id="PF00069">
    <property type="entry name" value="Pkinase"/>
    <property type="match status" value="1"/>
</dbReference>
<reference evidence="7" key="1">
    <citation type="submission" date="2023-03" db="EMBL/GenBank/DDBJ databases">
        <title>Massive genome expansion in bonnet fungi (Mycena s.s.) driven by repeated elements and novel gene families across ecological guilds.</title>
        <authorList>
            <consortium name="Lawrence Berkeley National Laboratory"/>
            <person name="Harder C.B."/>
            <person name="Miyauchi S."/>
            <person name="Viragh M."/>
            <person name="Kuo A."/>
            <person name="Thoen E."/>
            <person name="Andreopoulos B."/>
            <person name="Lu D."/>
            <person name="Skrede I."/>
            <person name="Drula E."/>
            <person name="Henrissat B."/>
            <person name="Morin E."/>
            <person name="Kohler A."/>
            <person name="Barry K."/>
            <person name="LaButti K."/>
            <person name="Morin E."/>
            <person name="Salamov A."/>
            <person name="Lipzen A."/>
            <person name="Mereny Z."/>
            <person name="Hegedus B."/>
            <person name="Baldrian P."/>
            <person name="Stursova M."/>
            <person name="Weitz H."/>
            <person name="Taylor A."/>
            <person name="Grigoriev I.V."/>
            <person name="Nagy L.G."/>
            <person name="Martin F."/>
            <person name="Kauserud H."/>
        </authorList>
    </citation>
    <scope>NUCLEOTIDE SEQUENCE</scope>
    <source>
        <strain evidence="7">CBHHK182m</strain>
    </source>
</reference>
<evidence type="ECO:0000259" key="6">
    <source>
        <dbReference type="PROSITE" id="PS50011"/>
    </source>
</evidence>
<evidence type="ECO:0000313" key="8">
    <source>
        <dbReference type="Proteomes" id="UP001215598"/>
    </source>
</evidence>
<dbReference type="EMBL" id="JARKIB010000013">
    <property type="protein sequence ID" value="KAJ7773126.1"/>
    <property type="molecule type" value="Genomic_DNA"/>
</dbReference>
<keyword evidence="5" id="KW-0067">ATP-binding</keyword>
<keyword evidence="1" id="KW-0723">Serine/threonine-protein kinase</keyword>
<dbReference type="InterPro" id="IPR000719">
    <property type="entry name" value="Prot_kinase_dom"/>
</dbReference>
<dbReference type="AlphaFoldDB" id="A0AAD7NSB2"/>
<protein>
    <submittedName>
        <fullName evidence="7">Kinase-like domain-containing protein</fullName>
    </submittedName>
</protein>
<name>A0AAD7NSB2_9AGAR</name>
<evidence type="ECO:0000256" key="1">
    <source>
        <dbReference type="ARBA" id="ARBA00022527"/>
    </source>
</evidence>
<evidence type="ECO:0000256" key="2">
    <source>
        <dbReference type="ARBA" id="ARBA00022679"/>
    </source>
</evidence>
<feature type="domain" description="Protein kinase" evidence="6">
    <location>
        <begin position="82"/>
        <end position="384"/>
    </location>
</feature>
<organism evidence="7 8">
    <name type="scientific">Mycena metata</name>
    <dbReference type="NCBI Taxonomy" id="1033252"/>
    <lineage>
        <taxon>Eukaryota</taxon>
        <taxon>Fungi</taxon>
        <taxon>Dikarya</taxon>
        <taxon>Basidiomycota</taxon>
        <taxon>Agaricomycotina</taxon>
        <taxon>Agaricomycetes</taxon>
        <taxon>Agaricomycetidae</taxon>
        <taxon>Agaricales</taxon>
        <taxon>Marasmiineae</taxon>
        <taxon>Mycenaceae</taxon>
        <taxon>Mycena</taxon>
    </lineage>
</organism>
<comment type="caution">
    <text evidence="7">The sequence shown here is derived from an EMBL/GenBank/DDBJ whole genome shotgun (WGS) entry which is preliminary data.</text>
</comment>
<dbReference type="SUPFAM" id="SSF56112">
    <property type="entry name" value="Protein kinase-like (PK-like)"/>
    <property type="match status" value="1"/>
</dbReference>
<dbReference type="PROSITE" id="PS50011">
    <property type="entry name" value="PROTEIN_KINASE_DOM"/>
    <property type="match status" value="1"/>
</dbReference>
<evidence type="ECO:0000256" key="3">
    <source>
        <dbReference type="ARBA" id="ARBA00022741"/>
    </source>
</evidence>